<evidence type="ECO:0000313" key="2">
    <source>
        <dbReference type="Proteomes" id="UP000006859"/>
    </source>
</evidence>
<gene>
    <name evidence="1" type="ordered locus">Dda3937_03070</name>
</gene>
<dbReference type="Proteomes" id="UP000006859">
    <property type="component" value="Chromosome"/>
</dbReference>
<dbReference type="STRING" id="198628.Dda3937_03070"/>
<organism evidence="1 2">
    <name type="scientific">Dickeya dadantii (strain 3937)</name>
    <name type="common">Erwinia chrysanthemi (strain 3937)</name>
    <dbReference type="NCBI Taxonomy" id="198628"/>
    <lineage>
        <taxon>Bacteria</taxon>
        <taxon>Pseudomonadati</taxon>
        <taxon>Pseudomonadota</taxon>
        <taxon>Gammaproteobacteria</taxon>
        <taxon>Enterobacterales</taxon>
        <taxon>Pectobacteriaceae</taxon>
        <taxon>Dickeya</taxon>
    </lineage>
</organism>
<reference evidence="1 2" key="1">
    <citation type="journal article" date="2011" name="J. Bacteriol.">
        <title>Genome sequence of the plant-pathogenic bacterium Dickeya dadantii 3937.</title>
        <authorList>
            <person name="Glasner J.D."/>
            <person name="Yang C.H."/>
            <person name="Reverchon S."/>
            <person name="Hugouvieux-Cotte-Pattat N."/>
            <person name="Condemine G."/>
            <person name="Bohin J.P."/>
            <person name="Van Gijsegem F."/>
            <person name="Yang S."/>
            <person name="Franza T."/>
            <person name="Expert D."/>
            <person name="Plunkett G. III"/>
            <person name="San Francisco M.J."/>
            <person name="Charkowski A.O."/>
            <person name="Py B."/>
            <person name="Bell K."/>
            <person name="Rauscher L."/>
            <person name="Rodriguez-Palenzuela P."/>
            <person name="Toussaint A."/>
            <person name="Holeva M.C."/>
            <person name="He S.Y."/>
            <person name="Douet V."/>
            <person name="Boccara M."/>
            <person name="Blanco C."/>
            <person name="Toth I."/>
            <person name="Anderson B.D."/>
            <person name="Biehl B.S."/>
            <person name="Mau B."/>
            <person name="Flynn S.M."/>
            <person name="Barras F."/>
            <person name="Lindeberg M."/>
            <person name="Birch P.R."/>
            <person name="Tsuyumu S."/>
            <person name="Shi X."/>
            <person name="Hibbing M."/>
            <person name="Yap M.N."/>
            <person name="Carpentier M."/>
            <person name="Dassa E."/>
            <person name="Umehara M."/>
            <person name="Kim J.F."/>
            <person name="Rusch M."/>
            <person name="Soni P."/>
            <person name="Mayhew G.F."/>
            <person name="Fouts D.E."/>
            <person name="Gill S.R."/>
            <person name="Blattner F.R."/>
            <person name="Keen N.T."/>
            <person name="Perna N.T."/>
        </authorList>
    </citation>
    <scope>NUCLEOTIDE SEQUENCE [LARGE SCALE GENOMIC DNA]</scope>
    <source>
        <strain evidence="1 2">3937</strain>
    </source>
</reference>
<dbReference type="AlphaFoldDB" id="E0SFB9"/>
<dbReference type="HOGENOM" id="CLU_865279_0_0_6"/>
<name>E0SFB9_DICD3</name>
<dbReference type="KEGG" id="ddd:Dda3937_03070"/>
<accession>E0SFB9</accession>
<protein>
    <submittedName>
        <fullName evidence="1">Uncharacterized protein</fullName>
    </submittedName>
</protein>
<dbReference type="EMBL" id="CP002038">
    <property type="protein sequence ID" value="ADM99971.1"/>
    <property type="molecule type" value="Genomic_DNA"/>
</dbReference>
<keyword evidence="2" id="KW-1185">Reference proteome</keyword>
<sequence length="321" mass="34022">MSCSLLACRQQAVVHVGVVPQPGEVIANHDAVAVAGVGTDLQPVGANAVVAAGWRVVAQPAQRQLVGARMVIGMVGADAVFAVEKIEEETARRAGVQRDGVDQRVAPGVADADARHHLKGLASFQLRREVVPFAVGGQAVRPLRAGAPLCADHPVDIQRVAGRGGVDARPAVGGERQQRFGVGDGAVPVDGVAVDPQQVAVRLQADRPQRPGRVAVAVKRHQSGVGIERGDLQPLFRRFIEPFLDFVDRRIDQVGKMFGGRHGALTEIVFQGTAISFCHSHTPHVAVIPHFSVPLISPFPSSLRSPYIVAPGALQRRTNGR</sequence>
<proteinExistence type="predicted"/>
<evidence type="ECO:0000313" key="1">
    <source>
        <dbReference type="EMBL" id="ADM99971.1"/>
    </source>
</evidence>